<keyword evidence="3" id="KW-0547">Nucleotide-binding</keyword>
<dbReference type="InterPro" id="IPR036890">
    <property type="entry name" value="HATPase_C_sf"/>
</dbReference>
<dbReference type="PANTHER" id="PTHR35526">
    <property type="entry name" value="ANTI-SIGMA-F FACTOR RSBW-RELATED"/>
    <property type="match status" value="1"/>
</dbReference>
<comment type="caution">
    <text evidence="3">The sequence shown here is derived from an EMBL/GenBank/DDBJ whole genome shotgun (WGS) entry which is preliminary data.</text>
</comment>
<gene>
    <name evidence="3" type="ORF">H9848_03200</name>
</gene>
<proteinExistence type="predicted"/>
<dbReference type="Pfam" id="PF13581">
    <property type="entry name" value="HATPase_c_2"/>
    <property type="match status" value="1"/>
</dbReference>
<keyword evidence="1" id="KW-0808">Transferase</keyword>
<dbReference type="GO" id="GO:0004674">
    <property type="term" value="F:protein serine/threonine kinase activity"/>
    <property type="evidence" value="ECO:0007669"/>
    <property type="project" value="UniProtKB-KW"/>
</dbReference>
<dbReference type="InterPro" id="IPR003594">
    <property type="entry name" value="HATPase_dom"/>
</dbReference>
<evidence type="ECO:0000313" key="3">
    <source>
        <dbReference type="EMBL" id="HIX85604.1"/>
    </source>
</evidence>
<keyword evidence="3" id="KW-0067">ATP-binding</keyword>
<dbReference type="Proteomes" id="UP000823847">
    <property type="component" value="Unassembled WGS sequence"/>
</dbReference>
<dbReference type="CDD" id="cd16936">
    <property type="entry name" value="HATPase_RsbW-like"/>
    <property type="match status" value="1"/>
</dbReference>
<dbReference type="AlphaFoldDB" id="A0A9D1XQG5"/>
<dbReference type="Gene3D" id="3.30.565.10">
    <property type="entry name" value="Histidine kinase-like ATPase, C-terminal domain"/>
    <property type="match status" value="1"/>
</dbReference>
<evidence type="ECO:0000256" key="1">
    <source>
        <dbReference type="ARBA" id="ARBA00022527"/>
    </source>
</evidence>
<evidence type="ECO:0000259" key="2">
    <source>
        <dbReference type="Pfam" id="PF13581"/>
    </source>
</evidence>
<evidence type="ECO:0000313" key="4">
    <source>
        <dbReference type="Proteomes" id="UP000823847"/>
    </source>
</evidence>
<organism evidence="3 4">
    <name type="scientific">Candidatus Parabacteroides intestinigallinarum</name>
    <dbReference type="NCBI Taxonomy" id="2838722"/>
    <lineage>
        <taxon>Bacteria</taxon>
        <taxon>Pseudomonadati</taxon>
        <taxon>Bacteroidota</taxon>
        <taxon>Bacteroidia</taxon>
        <taxon>Bacteroidales</taxon>
        <taxon>Tannerellaceae</taxon>
        <taxon>Parabacteroides</taxon>
    </lineage>
</organism>
<keyword evidence="1" id="KW-0723">Serine/threonine-protein kinase</keyword>
<dbReference type="GO" id="GO:0005524">
    <property type="term" value="F:ATP binding"/>
    <property type="evidence" value="ECO:0007669"/>
    <property type="project" value="UniProtKB-KW"/>
</dbReference>
<accession>A0A9D1XQG5</accession>
<sequence length="139" mass="15836">MQKSLRIKNDIHELSTINRFLGKAGEEWGLSASFMMSLELVMEEAVSNIIFYAYEKGSVVDDAVDIRLEWADRWLTVTLEDHGVAFDPTAKKDPDITLSAEERPIGGLGIFLIKKIMDEVSYRRVDGRNIFIMRKKVIA</sequence>
<dbReference type="EMBL" id="DXEN01000017">
    <property type="protein sequence ID" value="HIX85604.1"/>
    <property type="molecule type" value="Genomic_DNA"/>
</dbReference>
<reference evidence="3" key="1">
    <citation type="journal article" date="2021" name="PeerJ">
        <title>Extensive microbial diversity within the chicken gut microbiome revealed by metagenomics and culture.</title>
        <authorList>
            <person name="Gilroy R."/>
            <person name="Ravi A."/>
            <person name="Getino M."/>
            <person name="Pursley I."/>
            <person name="Horton D.L."/>
            <person name="Alikhan N.F."/>
            <person name="Baker D."/>
            <person name="Gharbi K."/>
            <person name="Hall N."/>
            <person name="Watson M."/>
            <person name="Adriaenssens E.M."/>
            <person name="Foster-Nyarko E."/>
            <person name="Jarju S."/>
            <person name="Secka A."/>
            <person name="Antonio M."/>
            <person name="Oren A."/>
            <person name="Chaudhuri R.R."/>
            <person name="La Ragione R."/>
            <person name="Hildebrand F."/>
            <person name="Pallen M.J."/>
        </authorList>
    </citation>
    <scope>NUCLEOTIDE SEQUENCE</scope>
    <source>
        <strain evidence="3">ChiHecec2B26-12326</strain>
    </source>
</reference>
<dbReference type="SUPFAM" id="SSF55874">
    <property type="entry name" value="ATPase domain of HSP90 chaperone/DNA topoisomerase II/histidine kinase"/>
    <property type="match status" value="1"/>
</dbReference>
<dbReference type="InterPro" id="IPR050267">
    <property type="entry name" value="Anti-sigma-factor_SerPK"/>
</dbReference>
<feature type="domain" description="Histidine kinase/HSP90-like ATPase" evidence="2">
    <location>
        <begin position="10"/>
        <end position="135"/>
    </location>
</feature>
<dbReference type="PANTHER" id="PTHR35526:SF6">
    <property type="entry name" value="SLR1861 PROTEIN"/>
    <property type="match status" value="1"/>
</dbReference>
<reference evidence="3" key="2">
    <citation type="submission" date="2021-04" db="EMBL/GenBank/DDBJ databases">
        <authorList>
            <person name="Gilroy R."/>
        </authorList>
    </citation>
    <scope>NUCLEOTIDE SEQUENCE</scope>
    <source>
        <strain evidence="3">ChiHecec2B26-12326</strain>
    </source>
</reference>
<protein>
    <submittedName>
        <fullName evidence="3">ATP-binding protein</fullName>
    </submittedName>
</protein>
<name>A0A9D1XQG5_9BACT</name>
<keyword evidence="1" id="KW-0418">Kinase</keyword>